<evidence type="ECO:0000313" key="1">
    <source>
        <dbReference type="EMBL" id="VTJ90647.1"/>
    </source>
</evidence>
<proteinExistence type="predicted"/>
<comment type="caution">
    <text evidence="1">The sequence shown here is derived from an EMBL/GenBank/DDBJ whole genome shotgun (WGS) entry which is preliminary data.</text>
</comment>
<reference evidence="1" key="1">
    <citation type="submission" date="2019-04" db="EMBL/GenBank/DDBJ databases">
        <authorList>
            <person name="Alioto T."/>
            <person name="Alioto T."/>
        </authorList>
    </citation>
    <scope>NUCLEOTIDE SEQUENCE [LARGE SCALE GENOMIC DNA]</scope>
</reference>
<keyword evidence="2" id="KW-1185">Reference proteome</keyword>
<protein>
    <submittedName>
        <fullName evidence="1">Uncharacterized protein</fullName>
    </submittedName>
</protein>
<name>A0A5E4D8R4_MARMO</name>
<accession>A0A5E4D8R4</accession>
<dbReference type="EMBL" id="CABDUW010004827">
    <property type="protein sequence ID" value="VTJ90647.1"/>
    <property type="molecule type" value="Genomic_DNA"/>
</dbReference>
<feature type="non-terminal residue" evidence="1">
    <location>
        <position position="1"/>
    </location>
</feature>
<organism evidence="1 2">
    <name type="scientific">Marmota monax</name>
    <name type="common">Woodchuck</name>
    <dbReference type="NCBI Taxonomy" id="9995"/>
    <lineage>
        <taxon>Eukaryota</taxon>
        <taxon>Metazoa</taxon>
        <taxon>Chordata</taxon>
        <taxon>Craniata</taxon>
        <taxon>Vertebrata</taxon>
        <taxon>Euteleostomi</taxon>
        <taxon>Mammalia</taxon>
        <taxon>Eutheria</taxon>
        <taxon>Euarchontoglires</taxon>
        <taxon>Glires</taxon>
        <taxon>Rodentia</taxon>
        <taxon>Sciuromorpha</taxon>
        <taxon>Sciuridae</taxon>
        <taxon>Xerinae</taxon>
        <taxon>Marmotini</taxon>
        <taxon>Marmota</taxon>
    </lineage>
</organism>
<gene>
    <name evidence="1" type="ORF">MONAX_5E011446</name>
</gene>
<dbReference type="AlphaFoldDB" id="A0A5E4D8R4"/>
<dbReference type="Proteomes" id="UP000335636">
    <property type="component" value="Unassembled WGS sequence"/>
</dbReference>
<evidence type="ECO:0000313" key="2">
    <source>
        <dbReference type="Proteomes" id="UP000335636"/>
    </source>
</evidence>
<sequence>SPQCCHSLLCAVMPAPCLWQLMQWAPGAKHWALKTALCVSQVGAAARPLAAFWALQLWLLHAEHGRR</sequence>